<protein>
    <recommendedName>
        <fullName evidence="3">CCHC-type domain-containing protein</fullName>
    </recommendedName>
</protein>
<sequence>PIWLGSAATPSRKTTGTVVFSFANSEDAKRLLSIRRVFLFGEACTITRYEDRAPIWYCKKCGSIGHSTATCRNGDRCKTCSVPTAEHDTHNHPVGTPAKCIDCHGDHAATNKNCPI</sequence>
<dbReference type="OrthoDB" id="3261222at2759"/>
<accession>A0A9P6DSQ9</accession>
<feature type="non-terminal residue" evidence="1">
    <location>
        <position position="1"/>
    </location>
</feature>
<dbReference type="InterPro" id="IPR036280">
    <property type="entry name" value="Multihaem_cyt_sf"/>
</dbReference>
<organism evidence="1 2">
    <name type="scientific">Hydnum rufescens UP504</name>
    <dbReference type="NCBI Taxonomy" id="1448309"/>
    <lineage>
        <taxon>Eukaryota</taxon>
        <taxon>Fungi</taxon>
        <taxon>Dikarya</taxon>
        <taxon>Basidiomycota</taxon>
        <taxon>Agaricomycotina</taxon>
        <taxon>Agaricomycetes</taxon>
        <taxon>Cantharellales</taxon>
        <taxon>Hydnaceae</taxon>
        <taxon>Hydnum</taxon>
    </lineage>
</organism>
<proteinExistence type="predicted"/>
<name>A0A9P6DSQ9_9AGAM</name>
<dbReference type="AlphaFoldDB" id="A0A9P6DSQ9"/>
<gene>
    <name evidence="1" type="ORF">BS47DRAFT_1263251</name>
</gene>
<comment type="caution">
    <text evidence="1">The sequence shown here is derived from an EMBL/GenBank/DDBJ whole genome shotgun (WGS) entry which is preliminary data.</text>
</comment>
<reference evidence="1" key="1">
    <citation type="journal article" date="2020" name="Nat. Commun.">
        <title>Large-scale genome sequencing of mycorrhizal fungi provides insights into the early evolution of symbiotic traits.</title>
        <authorList>
            <person name="Miyauchi S."/>
            <person name="Kiss E."/>
            <person name="Kuo A."/>
            <person name="Drula E."/>
            <person name="Kohler A."/>
            <person name="Sanchez-Garcia M."/>
            <person name="Morin E."/>
            <person name="Andreopoulos B."/>
            <person name="Barry K.W."/>
            <person name="Bonito G."/>
            <person name="Buee M."/>
            <person name="Carver A."/>
            <person name="Chen C."/>
            <person name="Cichocki N."/>
            <person name="Clum A."/>
            <person name="Culley D."/>
            <person name="Crous P.W."/>
            <person name="Fauchery L."/>
            <person name="Girlanda M."/>
            <person name="Hayes R.D."/>
            <person name="Keri Z."/>
            <person name="LaButti K."/>
            <person name="Lipzen A."/>
            <person name="Lombard V."/>
            <person name="Magnuson J."/>
            <person name="Maillard F."/>
            <person name="Murat C."/>
            <person name="Nolan M."/>
            <person name="Ohm R.A."/>
            <person name="Pangilinan J."/>
            <person name="Pereira M.F."/>
            <person name="Perotto S."/>
            <person name="Peter M."/>
            <person name="Pfister S."/>
            <person name="Riley R."/>
            <person name="Sitrit Y."/>
            <person name="Stielow J.B."/>
            <person name="Szollosi G."/>
            <person name="Zifcakova L."/>
            <person name="Stursova M."/>
            <person name="Spatafora J.W."/>
            <person name="Tedersoo L."/>
            <person name="Vaario L.M."/>
            <person name="Yamada A."/>
            <person name="Yan M."/>
            <person name="Wang P."/>
            <person name="Xu J."/>
            <person name="Bruns T."/>
            <person name="Baldrian P."/>
            <person name="Vilgalys R."/>
            <person name="Dunand C."/>
            <person name="Henrissat B."/>
            <person name="Grigoriev I.V."/>
            <person name="Hibbett D."/>
            <person name="Nagy L.G."/>
            <person name="Martin F.M."/>
        </authorList>
    </citation>
    <scope>NUCLEOTIDE SEQUENCE</scope>
    <source>
        <strain evidence="1">UP504</strain>
    </source>
</reference>
<feature type="non-terminal residue" evidence="1">
    <location>
        <position position="116"/>
    </location>
</feature>
<dbReference type="SUPFAM" id="SSF48695">
    <property type="entry name" value="Multiheme cytochromes"/>
    <property type="match status" value="1"/>
</dbReference>
<keyword evidence="2" id="KW-1185">Reference proteome</keyword>
<dbReference type="Proteomes" id="UP000886523">
    <property type="component" value="Unassembled WGS sequence"/>
</dbReference>
<evidence type="ECO:0000313" key="2">
    <source>
        <dbReference type="Proteomes" id="UP000886523"/>
    </source>
</evidence>
<dbReference type="EMBL" id="MU128987">
    <property type="protein sequence ID" value="KAF9512407.1"/>
    <property type="molecule type" value="Genomic_DNA"/>
</dbReference>
<evidence type="ECO:0008006" key="3">
    <source>
        <dbReference type="Google" id="ProtNLM"/>
    </source>
</evidence>
<evidence type="ECO:0000313" key="1">
    <source>
        <dbReference type="EMBL" id="KAF9512407.1"/>
    </source>
</evidence>